<evidence type="ECO:0000313" key="3">
    <source>
        <dbReference type="EMBL" id="KAK8768149.1"/>
    </source>
</evidence>
<dbReference type="Pfam" id="PF21787">
    <property type="entry name" value="TNP-like_RNaseH_N"/>
    <property type="match status" value="1"/>
</dbReference>
<dbReference type="AlphaFoldDB" id="A0AAQ4DM98"/>
<protein>
    <recommendedName>
        <fullName evidence="1">Transposable element P transposase-like RNase H domain-containing protein</fullName>
    </recommendedName>
</protein>
<feature type="domain" description="Transposable element P transposase-like RNase H" evidence="1">
    <location>
        <begin position="29"/>
        <end position="168"/>
    </location>
</feature>
<proteinExistence type="predicted"/>
<evidence type="ECO:0000313" key="4">
    <source>
        <dbReference type="Proteomes" id="UP001321473"/>
    </source>
</evidence>
<reference evidence="2" key="3">
    <citation type="submission" date="2024-02" db="EMBL/GenBank/DDBJ databases">
        <authorList>
            <person name="Mcdaniel E.A."/>
            <person name="Celebi F.M."/>
            <person name="Reiter T."/>
            <person name="Weiss E.C."/>
            <person name="Chou S."/>
        </authorList>
    </citation>
    <scope>NUCLEOTIDE SEQUENCE</scope>
    <source>
        <strain evidence="2">F_SG_1</strain>
        <tissue evidence="2">Salivary glands</tissue>
    </source>
</reference>
<dbReference type="EMBL" id="JARKHS020029199">
    <property type="protein sequence ID" value="KAK8763588.1"/>
    <property type="molecule type" value="Genomic_DNA"/>
</dbReference>
<reference evidence="2 4" key="1">
    <citation type="journal article" date="2023" name="Arcadia Sci">
        <title>De novo assembly of a long-read Amblyomma americanum tick genome.</title>
        <authorList>
            <person name="Chou S."/>
            <person name="Poskanzer K.E."/>
            <person name="Rollins M."/>
            <person name="Thuy-Boun P.S."/>
        </authorList>
    </citation>
    <scope>NUCLEOTIDE SEQUENCE [LARGE SCALE GENOMIC DNA]</scope>
    <source>
        <strain evidence="2">F_SG_1</strain>
        <tissue evidence="2">Salivary glands</tissue>
    </source>
</reference>
<accession>A0AAQ4DM98</accession>
<evidence type="ECO:0000313" key="2">
    <source>
        <dbReference type="EMBL" id="KAK8763588.1"/>
    </source>
</evidence>
<dbReference type="EMBL" id="JARKHS020024430">
    <property type="protein sequence ID" value="KAK8768149.1"/>
    <property type="molecule type" value="Genomic_DNA"/>
</dbReference>
<dbReference type="InterPro" id="IPR048365">
    <property type="entry name" value="TNP-like_RNaseH_N"/>
</dbReference>
<reference evidence="2" key="2">
    <citation type="submission" date="2023-03" db="EMBL/GenBank/DDBJ databases">
        <authorList>
            <person name="Thuy-Boun P."/>
        </authorList>
    </citation>
    <scope>NUCLEOTIDE SEQUENCE</scope>
    <source>
        <strain evidence="2">F_SG_1</strain>
        <tissue evidence="2">Salivary glands</tissue>
    </source>
</reference>
<name>A0AAQ4DM98_AMBAM</name>
<sequence length="234" mass="26047">MYVHIRSEGLLRLPCRSTLQKCIGTVAGEFGFNDLVRCRLEAELENLETPQSKVCGLVVDEMRIQENLIYNKQRDAFVGDVDMGPELQDISPSSEDEVLANSLLCFLQCGLHARFKIPVGYFFTKGCTGEQLAVVIRHVLKKTADVGFDIVRLVTDNHKVNVAAMDILCGGKASIQTSHPADPSTELFLSFDQSHIIKNVRSQFLAKDFGKEKHITSRYVKSLQNAEKLDSEAG</sequence>
<dbReference type="Proteomes" id="UP001321473">
    <property type="component" value="Unassembled WGS sequence"/>
</dbReference>
<organism evidence="2 4">
    <name type="scientific">Amblyomma americanum</name>
    <name type="common">Lone star tick</name>
    <dbReference type="NCBI Taxonomy" id="6943"/>
    <lineage>
        <taxon>Eukaryota</taxon>
        <taxon>Metazoa</taxon>
        <taxon>Ecdysozoa</taxon>
        <taxon>Arthropoda</taxon>
        <taxon>Chelicerata</taxon>
        <taxon>Arachnida</taxon>
        <taxon>Acari</taxon>
        <taxon>Parasitiformes</taxon>
        <taxon>Ixodida</taxon>
        <taxon>Ixodoidea</taxon>
        <taxon>Ixodidae</taxon>
        <taxon>Amblyomminae</taxon>
        <taxon>Amblyomma</taxon>
    </lineage>
</organism>
<gene>
    <name evidence="3" type="ORF">V5799_015386</name>
    <name evidence="2" type="ORF">V5799_033802</name>
</gene>
<comment type="caution">
    <text evidence="2">The sequence shown here is derived from an EMBL/GenBank/DDBJ whole genome shotgun (WGS) entry which is preliminary data.</text>
</comment>
<keyword evidence="4" id="KW-1185">Reference proteome</keyword>
<evidence type="ECO:0000259" key="1">
    <source>
        <dbReference type="Pfam" id="PF21787"/>
    </source>
</evidence>